<evidence type="ECO:0000256" key="2">
    <source>
        <dbReference type="ARBA" id="ARBA00022692"/>
    </source>
</evidence>
<keyword evidence="7" id="KW-1185">Reference proteome</keyword>
<feature type="non-terminal residue" evidence="6">
    <location>
        <position position="269"/>
    </location>
</feature>
<sequence length="269" mass="31013">SMIMIRSIEDHEGNLLFCFAVYKRPEIRGKHVHSLRGQSPLIPLIPSLSMVNAICQFVNYQWRRSECFHFIIPYLFVSNYQAMMYVVIGADMLYSILQPFRYLRVQTFPYLLIIQIPCLLFGMEHPLHASLNMDHDDPIIFACNPPLGASASAMQLWNITNIIVSIAVLLIYGVITVRMMCHSRGEEENSAKTKFTRGVVKSATILTLFFSASWFLSKINDRFAFLFPNIRPEVIQTMQTYSVIPAVASFAQTYYVHLLMSRDYREAFK</sequence>
<dbReference type="GO" id="GO:0004930">
    <property type="term" value="F:G protein-coupled receptor activity"/>
    <property type="evidence" value="ECO:0007669"/>
    <property type="project" value="InterPro"/>
</dbReference>
<evidence type="ECO:0000313" key="6">
    <source>
        <dbReference type="EMBL" id="GMR32171.1"/>
    </source>
</evidence>
<reference evidence="7" key="1">
    <citation type="submission" date="2022-10" db="EMBL/GenBank/DDBJ databases">
        <title>Genome assembly of Pristionchus species.</title>
        <authorList>
            <person name="Yoshida K."/>
            <person name="Sommer R.J."/>
        </authorList>
    </citation>
    <scope>NUCLEOTIDE SEQUENCE [LARGE SCALE GENOMIC DNA]</scope>
    <source>
        <strain evidence="7">RS5460</strain>
    </source>
</reference>
<dbReference type="PANTHER" id="PTHR23360:SF37">
    <property type="entry name" value="G-PROTEIN COUPLED RECEPTORS FAMILY 1 PROFILE DOMAIN-CONTAINING PROTEIN"/>
    <property type="match status" value="1"/>
</dbReference>
<dbReference type="InterPro" id="IPR000276">
    <property type="entry name" value="GPCR_Rhodpsn"/>
</dbReference>
<feature type="transmembrane region" description="Helical" evidence="5">
    <location>
        <begin position="237"/>
        <end position="260"/>
    </location>
</feature>
<evidence type="ECO:0000256" key="1">
    <source>
        <dbReference type="ARBA" id="ARBA00004370"/>
    </source>
</evidence>
<dbReference type="AlphaFoldDB" id="A0AAN4Z3Z6"/>
<dbReference type="InterPro" id="IPR019424">
    <property type="entry name" value="7TM_GPCR_Srsx"/>
</dbReference>
<dbReference type="Gene3D" id="1.20.1070.10">
    <property type="entry name" value="Rhodopsin 7-helix transmembrane proteins"/>
    <property type="match status" value="1"/>
</dbReference>
<dbReference type="Proteomes" id="UP001328107">
    <property type="component" value="Unassembled WGS sequence"/>
</dbReference>
<name>A0AAN4Z3Z6_9BILA</name>
<feature type="transmembrane region" description="Helical" evidence="5">
    <location>
        <begin position="198"/>
        <end position="217"/>
    </location>
</feature>
<evidence type="ECO:0000256" key="3">
    <source>
        <dbReference type="ARBA" id="ARBA00022989"/>
    </source>
</evidence>
<gene>
    <name evidence="6" type="ORF">PMAYCL1PPCAC_02366</name>
</gene>
<evidence type="ECO:0000256" key="4">
    <source>
        <dbReference type="ARBA" id="ARBA00023136"/>
    </source>
</evidence>
<comment type="caution">
    <text evidence="6">The sequence shown here is derived from an EMBL/GenBank/DDBJ whole genome shotgun (WGS) entry which is preliminary data.</text>
</comment>
<evidence type="ECO:0008006" key="8">
    <source>
        <dbReference type="Google" id="ProtNLM"/>
    </source>
</evidence>
<organism evidence="6 7">
    <name type="scientific">Pristionchus mayeri</name>
    <dbReference type="NCBI Taxonomy" id="1317129"/>
    <lineage>
        <taxon>Eukaryota</taxon>
        <taxon>Metazoa</taxon>
        <taxon>Ecdysozoa</taxon>
        <taxon>Nematoda</taxon>
        <taxon>Chromadorea</taxon>
        <taxon>Rhabditida</taxon>
        <taxon>Rhabditina</taxon>
        <taxon>Diplogasteromorpha</taxon>
        <taxon>Diplogasteroidea</taxon>
        <taxon>Neodiplogasteridae</taxon>
        <taxon>Pristionchus</taxon>
    </lineage>
</organism>
<keyword evidence="4 5" id="KW-0472">Membrane</keyword>
<evidence type="ECO:0000256" key="5">
    <source>
        <dbReference type="SAM" id="Phobius"/>
    </source>
</evidence>
<protein>
    <recommendedName>
        <fullName evidence="8">G protein-coupled receptor</fullName>
    </recommendedName>
</protein>
<keyword evidence="2 5" id="KW-0812">Transmembrane</keyword>
<dbReference type="InterPro" id="IPR047130">
    <property type="entry name" value="7TM_GPCR_Srsx_nematod"/>
</dbReference>
<dbReference type="PANTHER" id="PTHR23360">
    <property type="entry name" value="G-PROTEIN COUPLED RECEPTORS FAMILY 1 PROFILE DOMAIN-CONTAINING PROTEIN-RELATED"/>
    <property type="match status" value="1"/>
</dbReference>
<dbReference type="EMBL" id="BTRK01000001">
    <property type="protein sequence ID" value="GMR32171.1"/>
    <property type="molecule type" value="Genomic_DNA"/>
</dbReference>
<dbReference type="Pfam" id="PF10320">
    <property type="entry name" value="7TM_GPCR_Srsx"/>
    <property type="match status" value="1"/>
</dbReference>
<feature type="transmembrane region" description="Helical" evidence="5">
    <location>
        <begin position="156"/>
        <end position="177"/>
    </location>
</feature>
<dbReference type="SMART" id="SM01381">
    <property type="entry name" value="7TM_GPCR_Srsx"/>
    <property type="match status" value="1"/>
</dbReference>
<accession>A0AAN4Z3Z6</accession>
<evidence type="ECO:0000313" key="7">
    <source>
        <dbReference type="Proteomes" id="UP001328107"/>
    </source>
</evidence>
<keyword evidence="3 5" id="KW-1133">Transmembrane helix</keyword>
<feature type="non-terminal residue" evidence="6">
    <location>
        <position position="1"/>
    </location>
</feature>
<dbReference type="SUPFAM" id="SSF81321">
    <property type="entry name" value="Family A G protein-coupled receptor-like"/>
    <property type="match status" value="1"/>
</dbReference>
<dbReference type="GO" id="GO:0016020">
    <property type="term" value="C:membrane"/>
    <property type="evidence" value="ECO:0007669"/>
    <property type="project" value="UniProtKB-SubCell"/>
</dbReference>
<proteinExistence type="predicted"/>
<feature type="transmembrane region" description="Helical" evidence="5">
    <location>
        <begin position="68"/>
        <end position="90"/>
    </location>
</feature>
<comment type="subcellular location">
    <subcellularLocation>
        <location evidence="1">Membrane</location>
    </subcellularLocation>
</comment>